<comment type="caution">
    <text evidence="2">The sequence shown here is derived from an EMBL/GenBank/DDBJ whole genome shotgun (WGS) entry which is preliminary data.</text>
</comment>
<gene>
    <name evidence="2" type="ORF">BZA70DRAFT_309342</name>
</gene>
<dbReference type="GeneID" id="90040395"/>
<reference evidence="2 3" key="1">
    <citation type="submission" date="2024-03" db="EMBL/GenBank/DDBJ databases">
        <title>Genome-scale model development and genomic sequencing of the oleaginous clade Lipomyces.</title>
        <authorList>
            <consortium name="Lawrence Berkeley National Laboratory"/>
            <person name="Czajka J.J."/>
            <person name="Han Y."/>
            <person name="Kim J."/>
            <person name="Mondo S.J."/>
            <person name="Hofstad B.A."/>
            <person name="Robles A."/>
            <person name="Haridas S."/>
            <person name="Riley R."/>
            <person name="LaButti K."/>
            <person name="Pangilinan J."/>
            <person name="Andreopoulos W."/>
            <person name="Lipzen A."/>
            <person name="Yan J."/>
            <person name="Wang M."/>
            <person name="Ng V."/>
            <person name="Grigoriev I.V."/>
            <person name="Spatafora J.W."/>
            <person name="Magnuson J.K."/>
            <person name="Baker S.E."/>
            <person name="Pomraning K.R."/>
        </authorList>
    </citation>
    <scope>NUCLEOTIDE SEQUENCE [LARGE SCALE GENOMIC DNA]</scope>
    <source>
        <strain evidence="2 3">Phaff 52-87</strain>
    </source>
</reference>
<dbReference type="InterPro" id="IPR032675">
    <property type="entry name" value="LRR_dom_sf"/>
</dbReference>
<proteinExistence type="predicted"/>
<evidence type="ECO:0000313" key="3">
    <source>
        <dbReference type="Proteomes" id="UP001498771"/>
    </source>
</evidence>
<dbReference type="RefSeq" id="XP_064769520.1">
    <property type="nucleotide sequence ID" value="XM_064914883.1"/>
</dbReference>
<keyword evidence="3" id="KW-1185">Reference proteome</keyword>
<feature type="domain" description="F-box" evidence="1">
    <location>
        <begin position="28"/>
        <end position="76"/>
    </location>
</feature>
<dbReference type="PANTHER" id="PTHR13318">
    <property type="entry name" value="PARTNER OF PAIRED, ISOFORM B-RELATED"/>
    <property type="match status" value="1"/>
</dbReference>
<dbReference type="CDD" id="cd09917">
    <property type="entry name" value="F-box_SF"/>
    <property type="match status" value="1"/>
</dbReference>
<protein>
    <recommendedName>
        <fullName evidence="1">F-box domain-containing protein</fullName>
    </recommendedName>
</protein>
<name>A0ABR1F9M5_9ASCO</name>
<sequence>MSASNFVVSRTRSTENVSTSTGDVGGSGCSIDDLSDETLLKVFGYCDPYAITRFTIVNRRWNGLGNSLLETDWTEFSDDADALRGLTNDELNQLIHRIAPIRNLLKRAIFTLQSPREAEFGSESFSDQEIVIQIISACQSTLRALLLQYIEDLTEDFARRLAPYLRNLRELYLNYEIHGSNNSIDASVLLVQAPKELHDLALPLGFDAEDRRPTREVLCWHSETLRSLDLSGCRFDFDDLLESLGIPISTKKRKLSPLKLEELNLPKHIWMYNATKMRRLGSRLTNLTYLDLTHLAYGGRGSPSLSNIFRSTPKLRTIIADSTSAITDEVLLCLPSACRGLRKLHLRGNTEVTESALCQFIRSAPDSLDDLGLAIVGCVTDSVVLELLNRSRKQSWQAFKSNPKNFVSRCNFVFSVVYCEDVTYASFVFFVLRMFEYYLVRPGEICPQPLSSLRWTREISGFLSTDVQDADQLTSVVESCYPFMMSSFYECFLHSDPEYNKATRRSLLGEMRKALIGDAGSRPRRPRLPPKEKMQSLFKKYLEDLVTFKEARFAICSLRTAMETAFGREEVEEVLNGLGIKLLAYEENQEDYDLEAETGDLLEV</sequence>
<accession>A0ABR1F9M5</accession>
<evidence type="ECO:0000313" key="2">
    <source>
        <dbReference type="EMBL" id="KAK7206487.1"/>
    </source>
</evidence>
<dbReference type="Proteomes" id="UP001498771">
    <property type="component" value="Unassembled WGS sequence"/>
</dbReference>
<dbReference type="EMBL" id="JBBJBU010000002">
    <property type="protein sequence ID" value="KAK7206487.1"/>
    <property type="molecule type" value="Genomic_DNA"/>
</dbReference>
<organism evidence="2 3">
    <name type="scientific">Myxozyma melibiosi</name>
    <dbReference type="NCBI Taxonomy" id="54550"/>
    <lineage>
        <taxon>Eukaryota</taxon>
        <taxon>Fungi</taxon>
        <taxon>Dikarya</taxon>
        <taxon>Ascomycota</taxon>
        <taxon>Saccharomycotina</taxon>
        <taxon>Lipomycetes</taxon>
        <taxon>Lipomycetales</taxon>
        <taxon>Lipomycetaceae</taxon>
        <taxon>Myxozyma</taxon>
    </lineage>
</organism>
<evidence type="ECO:0000259" key="1">
    <source>
        <dbReference type="PROSITE" id="PS50181"/>
    </source>
</evidence>
<dbReference type="InterPro" id="IPR036047">
    <property type="entry name" value="F-box-like_dom_sf"/>
</dbReference>
<dbReference type="SUPFAM" id="SSF52047">
    <property type="entry name" value="RNI-like"/>
    <property type="match status" value="1"/>
</dbReference>
<dbReference type="Gene3D" id="3.80.10.10">
    <property type="entry name" value="Ribonuclease Inhibitor"/>
    <property type="match status" value="1"/>
</dbReference>
<dbReference type="PROSITE" id="PS50181">
    <property type="entry name" value="FBOX"/>
    <property type="match status" value="1"/>
</dbReference>
<dbReference type="Gene3D" id="1.20.1280.50">
    <property type="match status" value="1"/>
</dbReference>
<dbReference type="InterPro" id="IPR001810">
    <property type="entry name" value="F-box_dom"/>
</dbReference>
<dbReference type="SUPFAM" id="SSF81383">
    <property type="entry name" value="F-box domain"/>
    <property type="match status" value="1"/>
</dbReference>